<comment type="similarity">
    <text evidence="1">Belongs to the short-chain dehydrogenases/reductases (SDR) family.</text>
</comment>
<organism evidence="4">
    <name type="scientific">Streptomyces bottropensis</name>
    <dbReference type="NCBI Taxonomy" id="42235"/>
    <lineage>
        <taxon>Bacteria</taxon>
        <taxon>Bacillati</taxon>
        <taxon>Actinomycetota</taxon>
        <taxon>Actinomycetes</taxon>
        <taxon>Kitasatosporales</taxon>
        <taxon>Streptomycetaceae</taxon>
        <taxon>Streptomyces</taxon>
    </lineage>
</organism>
<dbReference type="SMART" id="SM00822">
    <property type="entry name" value="PKS_KR"/>
    <property type="match status" value="1"/>
</dbReference>
<accession>A0A0K1H317</accession>
<dbReference type="AlphaFoldDB" id="A0A0K1H317"/>
<dbReference type="SUPFAM" id="SSF51735">
    <property type="entry name" value="NAD(P)-binding Rossmann-fold domains"/>
    <property type="match status" value="1"/>
</dbReference>
<name>A0A0K1H317_9ACTN</name>
<dbReference type="PRINTS" id="PR00081">
    <property type="entry name" value="GDHRDH"/>
</dbReference>
<evidence type="ECO:0000313" key="4">
    <source>
        <dbReference type="EMBL" id="AKT74271.1"/>
    </source>
</evidence>
<dbReference type="CDD" id="cd05233">
    <property type="entry name" value="SDR_c"/>
    <property type="match status" value="1"/>
</dbReference>
<dbReference type="GO" id="GO:0016616">
    <property type="term" value="F:oxidoreductase activity, acting on the CH-OH group of donors, NAD or NADP as acceptor"/>
    <property type="evidence" value="ECO:0007669"/>
    <property type="project" value="TreeGrafter"/>
</dbReference>
<protein>
    <submittedName>
        <fullName evidence="4">TxnP4</fullName>
    </submittedName>
</protein>
<dbReference type="InterPro" id="IPR020904">
    <property type="entry name" value="Sc_DH/Rdtase_CS"/>
</dbReference>
<dbReference type="PANTHER" id="PTHR42760">
    <property type="entry name" value="SHORT-CHAIN DEHYDROGENASES/REDUCTASES FAMILY MEMBER"/>
    <property type="match status" value="1"/>
</dbReference>
<reference evidence="4" key="1">
    <citation type="journal article" date="2015" name="Chem. Sci.">
        <title>Biosynthesis of trioxacarcin revealing a different starter unit and complex tailoring steps for type II polyketide synthase.</title>
        <authorList>
            <person name="Zhang M."/>
            <person name="Hou X.-F."/>
            <person name="Qi L.-H."/>
            <person name="Yin Y."/>
            <person name="Li Q."/>
            <person name="Pan H.-X."/>
            <person name="Chen X.-Y."/>
            <person name="Tang G.-L."/>
        </authorList>
    </citation>
    <scope>NUCLEOTIDE SEQUENCE</scope>
    <source>
        <strain evidence="4">DO-45</strain>
    </source>
</reference>
<proteinExistence type="inferred from homology"/>
<keyword evidence="2" id="KW-0560">Oxidoreductase</keyword>
<dbReference type="Pfam" id="PF13561">
    <property type="entry name" value="adh_short_C2"/>
    <property type="match status" value="1"/>
</dbReference>
<dbReference type="EMBL" id="KP410250">
    <property type="protein sequence ID" value="AKT74271.1"/>
    <property type="molecule type" value="Genomic_DNA"/>
</dbReference>
<dbReference type="PRINTS" id="PR00080">
    <property type="entry name" value="SDRFAMILY"/>
</dbReference>
<dbReference type="PROSITE" id="PS00061">
    <property type="entry name" value="ADH_SHORT"/>
    <property type="match status" value="1"/>
</dbReference>
<dbReference type="PANTHER" id="PTHR42760:SF133">
    <property type="entry name" value="3-OXOACYL-[ACYL-CARRIER-PROTEIN] REDUCTASE"/>
    <property type="match status" value="1"/>
</dbReference>
<dbReference type="InterPro" id="IPR057326">
    <property type="entry name" value="KR_dom"/>
</dbReference>
<dbReference type="FunFam" id="3.40.50.720:FF:000084">
    <property type="entry name" value="Short-chain dehydrogenase reductase"/>
    <property type="match status" value="1"/>
</dbReference>
<sequence length="260" mass="26642">MPNGTFAGQTVVITGAGTGIGRATALAFAAQGAATVIVCGRRKDRLDQVAAEHRAVVPVAADVTSEAGAEALADEVRARGGVLNVLVHNAGVFRFTPLAGLGPDSVRQVLDTNLLGPLLVTGQLLPYLLPQRGNIVLVSSRAGHNPGPGSSVYAASKAGVHSLTRSWAAELAAHGVRVNAVAPGFVRTEAYEANGMTPQQVAGLFEAVVPGIPLGRVADVDDITPWITRLADPASSLVTGQIITVDGGMDTGSYRTGQDR</sequence>
<evidence type="ECO:0000256" key="1">
    <source>
        <dbReference type="ARBA" id="ARBA00006484"/>
    </source>
</evidence>
<evidence type="ECO:0000256" key="2">
    <source>
        <dbReference type="ARBA" id="ARBA00023002"/>
    </source>
</evidence>
<dbReference type="Gene3D" id="3.40.50.720">
    <property type="entry name" value="NAD(P)-binding Rossmann-like Domain"/>
    <property type="match status" value="1"/>
</dbReference>
<dbReference type="InterPro" id="IPR036291">
    <property type="entry name" value="NAD(P)-bd_dom_sf"/>
</dbReference>
<dbReference type="InterPro" id="IPR002347">
    <property type="entry name" value="SDR_fam"/>
</dbReference>
<feature type="domain" description="Ketoreductase" evidence="3">
    <location>
        <begin position="9"/>
        <end position="184"/>
    </location>
</feature>
<evidence type="ECO:0000259" key="3">
    <source>
        <dbReference type="SMART" id="SM00822"/>
    </source>
</evidence>